<dbReference type="Proteomes" id="UP001060215">
    <property type="component" value="Chromosome 9"/>
</dbReference>
<accession>A0ACC0GSU1</accession>
<evidence type="ECO:0000313" key="1">
    <source>
        <dbReference type="EMBL" id="KAI8003766.1"/>
    </source>
</evidence>
<organism evidence="1 2">
    <name type="scientific">Camellia lanceoleosa</name>
    <dbReference type="NCBI Taxonomy" id="1840588"/>
    <lineage>
        <taxon>Eukaryota</taxon>
        <taxon>Viridiplantae</taxon>
        <taxon>Streptophyta</taxon>
        <taxon>Embryophyta</taxon>
        <taxon>Tracheophyta</taxon>
        <taxon>Spermatophyta</taxon>
        <taxon>Magnoliopsida</taxon>
        <taxon>eudicotyledons</taxon>
        <taxon>Gunneridae</taxon>
        <taxon>Pentapetalae</taxon>
        <taxon>asterids</taxon>
        <taxon>Ericales</taxon>
        <taxon>Theaceae</taxon>
        <taxon>Camellia</taxon>
    </lineage>
</organism>
<name>A0ACC0GSU1_9ERIC</name>
<gene>
    <name evidence="1" type="ORF">LOK49_LG08G02743</name>
</gene>
<comment type="caution">
    <text evidence="1">The sequence shown here is derived from an EMBL/GenBank/DDBJ whole genome shotgun (WGS) entry which is preliminary data.</text>
</comment>
<sequence>MELMARKRGIPEVAMPVNQATSERAETGVATAAPVSGAPYSSPLNLFPQETISHSGVGGVGSLDFLRNNQQAPLKV</sequence>
<protein>
    <submittedName>
        <fullName evidence="1">Ubiquitin receptor RAD23b</fullName>
    </submittedName>
</protein>
<dbReference type="EMBL" id="CM045766">
    <property type="protein sequence ID" value="KAI8003766.1"/>
    <property type="molecule type" value="Genomic_DNA"/>
</dbReference>
<keyword evidence="1" id="KW-0675">Receptor</keyword>
<proteinExistence type="predicted"/>
<reference evidence="1 2" key="1">
    <citation type="journal article" date="2022" name="Plant J.">
        <title>Chromosome-level genome of Camellia lanceoleosa provides a valuable resource for understanding genome evolution and self-incompatibility.</title>
        <authorList>
            <person name="Gong W."/>
            <person name="Xiao S."/>
            <person name="Wang L."/>
            <person name="Liao Z."/>
            <person name="Chang Y."/>
            <person name="Mo W."/>
            <person name="Hu G."/>
            <person name="Li W."/>
            <person name="Zhao G."/>
            <person name="Zhu H."/>
            <person name="Hu X."/>
            <person name="Ji K."/>
            <person name="Xiang X."/>
            <person name="Song Q."/>
            <person name="Yuan D."/>
            <person name="Jin S."/>
            <person name="Zhang L."/>
        </authorList>
    </citation>
    <scope>NUCLEOTIDE SEQUENCE [LARGE SCALE GENOMIC DNA]</scope>
    <source>
        <strain evidence="1">SQ_2022a</strain>
    </source>
</reference>
<keyword evidence="2" id="KW-1185">Reference proteome</keyword>
<evidence type="ECO:0000313" key="2">
    <source>
        <dbReference type="Proteomes" id="UP001060215"/>
    </source>
</evidence>